<evidence type="ECO:0000313" key="2">
    <source>
        <dbReference type="Proteomes" id="UP000789920"/>
    </source>
</evidence>
<evidence type="ECO:0000313" key="1">
    <source>
        <dbReference type="EMBL" id="CAG8570604.1"/>
    </source>
</evidence>
<keyword evidence="2" id="KW-1185">Reference proteome</keyword>
<proteinExistence type="predicted"/>
<gene>
    <name evidence="1" type="ORF">RPERSI_LOCUS4738</name>
</gene>
<sequence>NEDSISIDLELGKQYSQAKGFSFFGVYDRKKVSEMCSKKLPHYVAKNLDFRDQTKVKQTKVKSAIKKGFEQTKQYLKSVPFSKDGVYSSDDSDDTIKRFNCYSSAFISSNGLSAKITKEHDLHNRLDNISGRGIQYTRSFGDFYIKDKAKNTEPEFINEIYNAKNLDLLVLCSDGIMNQLRNYKRMPTEVLLSYMMQYKNKIFKLLLESACKDLIKLCDSISQSEYCTDDISIIIILFINGRSFKKWHEDTTKNAENSKVWMNLKTTDDEDLSDISEQDLVKPVKNSFFEIYDANEDAEAFYNITVP</sequence>
<reference evidence="1" key="1">
    <citation type="submission" date="2021-06" db="EMBL/GenBank/DDBJ databases">
        <authorList>
            <person name="Kallberg Y."/>
            <person name="Tangrot J."/>
            <person name="Rosling A."/>
        </authorList>
    </citation>
    <scope>NUCLEOTIDE SEQUENCE</scope>
    <source>
        <strain evidence="1">MA461A</strain>
    </source>
</reference>
<protein>
    <submittedName>
        <fullName evidence="1">20163_t:CDS:1</fullName>
    </submittedName>
</protein>
<accession>A0ACA9M5K4</accession>
<name>A0ACA9M5K4_9GLOM</name>
<feature type="non-terminal residue" evidence="1">
    <location>
        <position position="1"/>
    </location>
</feature>
<dbReference type="EMBL" id="CAJVQC010006747">
    <property type="protein sequence ID" value="CAG8570604.1"/>
    <property type="molecule type" value="Genomic_DNA"/>
</dbReference>
<comment type="caution">
    <text evidence="1">The sequence shown here is derived from an EMBL/GenBank/DDBJ whole genome shotgun (WGS) entry which is preliminary data.</text>
</comment>
<organism evidence="1 2">
    <name type="scientific">Racocetra persica</name>
    <dbReference type="NCBI Taxonomy" id="160502"/>
    <lineage>
        <taxon>Eukaryota</taxon>
        <taxon>Fungi</taxon>
        <taxon>Fungi incertae sedis</taxon>
        <taxon>Mucoromycota</taxon>
        <taxon>Glomeromycotina</taxon>
        <taxon>Glomeromycetes</taxon>
        <taxon>Diversisporales</taxon>
        <taxon>Gigasporaceae</taxon>
        <taxon>Racocetra</taxon>
    </lineage>
</organism>
<dbReference type="Proteomes" id="UP000789920">
    <property type="component" value="Unassembled WGS sequence"/>
</dbReference>